<evidence type="ECO:0000313" key="1">
    <source>
        <dbReference type="EMBL" id="SVD64864.1"/>
    </source>
</evidence>
<dbReference type="InterPro" id="IPR036291">
    <property type="entry name" value="NAD(P)-bd_dom_sf"/>
</dbReference>
<dbReference type="Gene3D" id="3.40.50.720">
    <property type="entry name" value="NAD(P)-binding Rossmann-like Domain"/>
    <property type="match status" value="1"/>
</dbReference>
<gene>
    <name evidence="1" type="ORF">METZ01_LOCUS417718</name>
</gene>
<accession>A0A382X1W7</accession>
<organism evidence="1">
    <name type="scientific">marine metagenome</name>
    <dbReference type="NCBI Taxonomy" id="408172"/>
    <lineage>
        <taxon>unclassified sequences</taxon>
        <taxon>metagenomes</taxon>
        <taxon>ecological metagenomes</taxon>
    </lineage>
</organism>
<proteinExistence type="predicted"/>
<feature type="non-terminal residue" evidence="1">
    <location>
        <position position="67"/>
    </location>
</feature>
<name>A0A382X1W7_9ZZZZ</name>
<sequence>MNNNLDIIVYGATGFTGGLCVKYLKENYPDINWGIAGRSKEKLISLSNLHSLDCEIFVADGDDSTAL</sequence>
<reference evidence="1" key="1">
    <citation type="submission" date="2018-05" db="EMBL/GenBank/DDBJ databases">
        <authorList>
            <person name="Lanie J.A."/>
            <person name="Ng W.-L."/>
            <person name="Kazmierczak K.M."/>
            <person name="Andrzejewski T.M."/>
            <person name="Davidsen T.M."/>
            <person name="Wayne K.J."/>
            <person name="Tettelin H."/>
            <person name="Glass J.I."/>
            <person name="Rusch D."/>
            <person name="Podicherti R."/>
            <person name="Tsui H.-C.T."/>
            <person name="Winkler M.E."/>
        </authorList>
    </citation>
    <scope>NUCLEOTIDE SEQUENCE</scope>
</reference>
<evidence type="ECO:0008006" key="2">
    <source>
        <dbReference type="Google" id="ProtNLM"/>
    </source>
</evidence>
<dbReference type="EMBL" id="UINC01164163">
    <property type="protein sequence ID" value="SVD64864.1"/>
    <property type="molecule type" value="Genomic_DNA"/>
</dbReference>
<dbReference type="AlphaFoldDB" id="A0A382X1W7"/>
<feature type="non-terminal residue" evidence="1">
    <location>
        <position position="1"/>
    </location>
</feature>
<dbReference type="SUPFAM" id="SSF51735">
    <property type="entry name" value="NAD(P)-binding Rossmann-fold domains"/>
    <property type="match status" value="1"/>
</dbReference>
<protein>
    <recommendedName>
        <fullName evidence="2">Saccharopine dehydrogenase NADP binding domain-containing protein</fullName>
    </recommendedName>
</protein>